<name>A0A941B253_9ACTN</name>
<evidence type="ECO:0000259" key="1">
    <source>
        <dbReference type="Pfam" id="PF01266"/>
    </source>
</evidence>
<dbReference type="Gene3D" id="3.30.9.10">
    <property type="entry name" value="D-Amino Acid Oxidase, subunit A, domain 2"/>
    <property type="match status" value="1"/>
</dbReference>
<sequence>MGTPLSAGYRNGQVSFWRNTAGDLPARPPLEGDLQVDVAIVGAGYTGLWTAYYLKKASPDLRIAVLEARHVGFGASGRNGGWLSGELGGSRERYAAESSRDAVIRMQRAVIDSIDEVIDVAEAEGIDADITRNGLLYTALTESQRGRLAKTVEYKRAWGNSEEDFRLLTEDEIRSRITVSGVRAMAFSPHGARIHPFRLATGLADAVERLGVRIHERTPVLAIEPRTARTPHGVVSADYVLRATEGFTAGLPGARRQWLPMNSVMIATEPLPERTWQRIGWNGFELLGTQGHAFLYAQRTADGRIAIGGRGNPYRYGSRTDTDAAARPGDVDALWSSLTSIFPDVRGSAVAHAWCGALGVARDWCATVRLDHRSGTGIAGGYAGHGLAMANLAGRALRDLVLRRDSDLTSLPCVGRTVRTWEPEPLRWIGVQALYALYRRADHNERHRPDTSRLARVADAISGR</sequence>
<feature type="domain" description="FAD dependent oxidoreductase" evidence="1">
    <location>
        <begin position="37"/>
        <end position="400"/>
    </location>
</feature>
<comment type="caution">
    <text evidence="2">The sequence shown here is derived from an EMBL/GenBank/DDBJ whole genome shotgun (WGS) entry which is preliminary data.</text>
</comment>
<keyword evidence="3" id="KW-1185">Reference proteome</keyword>
<accession>A0A941B253</accession>
<dbReference type="AlphaFoldDB" id="A0A941B253"/>
<dbReference type="InterPro" id="IPR036188">
    <property type="entry name" value="FAD/NAD-bd_sf"/>
</dbReference>
<evidence type="ECO:0000313" key="2">
    <source>
        <dbReference type="EMBL" id="MBQ0826857.1"/>
    </source>
</evidence>
<evidence type="ECO:0000313" key="3">
    <source>
        <dbReference type="Proteomes" id="UP000677875"/>
    </source>
</evidence>
<dbReference type="SUPFAM" id="SSF51905">
    <property type="entry name" value="FAD/NAD(P)-binding domain"/>
    <property type="match status" value="1"/>
</dbReference>
<proteinExistence type="predicted"/>
<dbReference type="EMBL" id="JAGPNL010000002">
    <property type="protein sequence ID" value="MBQ0826857.1"/>
    <property type="molecule type" value="Genomic_DNA"/>
</dbReference>
<organism evidence="2 3">
    <name type="scientific">Streptomyces tagetis</name>
    <dbReference type="NCBI Taxonomy" id="2820809"/>
    <lineage>
        <taxon>Bacteria</taxon>
        <taxon>Bacillati</taxon>
        <taxon>Actinomycetota</taxon>
        <taxon>Actinomycetes</taxon>
        <taxon>Kitasatosporales</taxon>
        <taxon>Streptomycetaceae</taxon>
        <taxon>Streptomyces</taxon>
    </lineage>
</organism>
<dbReference type="Gene3D" id="3.50.50.60">
    <property type="entry name" value="FAD/NAD(P)-binding domain"/>
    <property type="match status" value="1"/>
</dbReference>
<gene>
    <name evidence="2" type="ORF">J5Y05_10085</name>
</gene>
<dbReference type="GO" id="GO:0005737">
    <property type="term" value="C:cytoplasm"/>
    <property type="evidence" value="ECO:0007669"/>
    <property type="project" value="TreeGrafter"/>
</dbReference>
<reference evidence="2" key="1">
    <citation type="submission" date="2021-04" db="EMBL/GenBank/DDBJ databases">
        <title>Genome seq and assembly of Streptomyces sp. RG38.</title>
        <authorList>
            <person name="Chhetri G."/>
        </authorList>
    </citation>
    <scope>NUCLEOTIDE SEQUENCE</scope>
    <source>
        <strain evidence="2">RG38</strain>
    </source>
</reference>
<dbReference type="PANTHER" id="PTHR13847">
    <property type="entry name" value="SARCOSINE DEHYDROGENASE-RELATED"/>
    <property type="match status" value="1"/>
</dbReference>
<dbReference type="PANTHER" id="PTHR13847:SF285">
    <property type="entry name" value="FAD DEPENDENT OXIDOREDUCTASE DOMAIN-CONTAINING PROTEIN"/>
    <property type="match status" value="1"/>
</dbReference>
<dbReference type="Pfam" id="PF01266">
    <property type="entry name" value="DAO"/>
    <property type="match status" value="1"/>
</dbReference>
<protein>
    <submittedName>
        <fullName evidence="2">FAD-dependent oxidoreductase</fullName>
    </submittedName>
</protein>
<dbReference type="Proteomes" id="UP000677875">
    <property type="component" value="Unassembled WGS sequence"/>
</dbReference>
<dbReference type="InterPro" id="IPR006076">
    <property type="entry name" value="FAD-dep_OxRdtase"/>
</dbReference>
<dbReference type="RefSeq" id="WP_210870510.1">
    <property type="nucleotide sequence ID" value="NZ_JAGPNL010000002.1"/>
</dbReference>